<dbReference type="Pfam" id="PF08448">
    <property type="entry name" value="PAS_4"/>
    <property type="match status" value="1"/>
</dbReference>
<sequence length="1712" mass="192458">MRYLIKINLWLALGYFMGGYFGTLLSIPPSHASPVWPAAGIAFAGMFTYGYKVAPGLLAGSFAAQTFSFIDAVYPGNIKFSLSIASIASAGSVLQAALGVWLTRRYVGADNPLTRDRSILRFIALGGPASCMLSASLGIFTLFLYNAITPDDLPLSWLTWWIGDTMGVLIFTPLLLSFIGVLRNRKNMRLNWVALPLAILSLLVIVILHFGKQQEQKRIDSLFDEQCSLLHNALQNEFNRYIEVNRNIKAFFDSSLPVNAEAFRHLTQPFLKDNPDIQALEWIPRIPAAERAAYEARIGKPLYAEAAENRRPLRPAPVRQEYFPIIYAEPLAGNAEALGLDISSRPDTYTAIQKARDTAQTTLAGQIRLVRDTSPQPGAVIYTPVYFSDRPLATLPERRAALAGFIASVFQVPRKIGTVKEQFADLQLLLRITDSGKELLSETALMPKLSPDFPRLEKSLPLRVADRTWIVTYSATPEFYAEQLNWNMWWLILGCFLFTGLTGIGLLMLTGRTLQTEEVVKIRTRELQRKIREHKNSEDKIQRLTQLYAALSHCNQAIVRCTYATELYRQICRDSVEFGGMKMVWIGLTDAEKQRVAPVAWAGDGIEYLQEIDMDLAEGSPFRNGPSGTAILEGRPVWCQDFSHAPSTLPWHEVASRYGWGSKAALPIHRNGEVVGVFCLYAGKTHAFDEDVRDLLLKMAGDISFALDNFAREEKRTQAECALQKNEQFLRAIIETEPECVKVVDKNGDLLEMNAAGLKMLEADSLDQVRQHELLNFILPEYREAFTALHKRVMKGEQGSLEFEITGLKGSRRWLETYAAPLPDHHNNVVMLLGVTHDITQRKLAEQALQESETRLMLAIKGSNDAPWDWDLEKNRLYYSPQWWHMLGYETDELQSDAKLWHSLVHPDDLDFIQNDLRKALHRGQSMHAIEFRLRHKDGHYVPILERSFISRNKEGKVVRISGTNMDLTERRQEQNLEELRGFMLECITSSTPLTEILEAITHKVETLMPDTCCAIFLLDDKGRSLNPAAAPSLPDFYKSGIDGLQIGDDTGCCGYAAGKGESAVAYDVMTDPRCARIRDLLVRAGLKSWWSEPIQGPDGKVRGSFAVYHRKKAVPNAYQCKLIETVAHYAALTIDRKRAETQLKLAAKVFEQSQEGFMITDARRRILKVNPAFTAITGYTEQEALGKSAGILASGRHDREFYRNLWETIRAQNFWQGEIWNRRKNGEVYPELLNVSVARDHSGNVTEYVGVFADITQLKASEAQLEFLAHHDTLTSLPNRLRLFFRLEHSIETTKREGTQLALLMLDLDRFKDVNDSFGHLVGDQLLQLVANRLVNRVRDIDTVARLGGDEFTVVLENITHPEDAARIAQAVINDLSEPWSIPNAGEVLIGASVGISLYPQHGHTPELLLQQADAALYEAKEGGRNRFAFFSNEFTEAARRRIEMEARLRRALVQNELLVYYQPQIDIATGEIVGAEALARWQDPVEGMISPNHFIPVAEQTGLIQAVGAWVLKETCRQGKEWLDKGFKPISLAVNVSQHQIRQSDINVLVAEVLRETGFPARYLELELTESGLMERQTDVIEILKSLREQGVRLAIDDFGTGYSSLAYLKRFPLNVLKIDKNFIDDIPDQQDDMEIASTIIAMGHILGFKVLAEGVETSAQLAFLKEKGCDLYQGFLVSHPLPAAEFGALLASREVADALLEKCRQAAVR</sequence>
<feature type="domain" description="GGDEF" evidence="15">
    <location>
        <begin position="1300"/>
        <end position="1434"/>
    </location>
</feature>
<dbReference type="HOGENOM" id="CLU_240527_0_0_6"/>
<dbReference type="InterPro" id="IPR035919">
    <property type="entry name" value="EAL_sf"/>
</dbReference>
<evidence type="ECO:0000259" key="15">
    <source>
        <dbReference type="PROSITE" id="PS50887"/>
    </source>
</evidence>
<dbReference type="Pfam" id="PF13426">
    <property type="entry name" value="PAS_9"/>
    <property type="match status" value="1"/>
</dbReference>
<accession>H8GNU1</accession>
<dbReference type="Pfam" id="PF00563">
    <property type="entry name" value="EAL"/>
    <property type="match status" value="1"/>
</dbReference>
<evidence type="ECO:0000259" key="13">
    <source>
        <dbReference type="PROSITE" id="PS50839"/>
    </source>
</evidence>
<dbReference type="NCBIfam" id="TIGR00229">
    <property type="entry name" value="sensory_box"/>
    <property type="match status" value="3"/>
</dbReference>
<keyword evidence="6 10" id="KW-0812">Transmembrane</keyword>
<keyword evidence="17" id="KW-1185">Reference proteome</keyword>
<dbReference type="Pfam" id="PF08447">
    <property type="entry name" value="PAS_3"/>
    <property type="match status" value="1"/>
</dbReference>
<evidence type="ECO:0000256" key="6">
    <source>
        <dbReference type="ARBA" id="ARBA00022692"/>
    </source>
</evidence>
<evidence type="ECO:0000256" key="4">
    <source>
        <dbReference type="ARBA" id="ARBA00022475"/>
    </source>
</evidence>
<dbReference type="PANTHER" id="PTHR44757:SF2">
    <property type="entry name" value="BIOFILM ARCHITECTURE MAINTENANCE PROTEIN MBAA"/>
    <property type="match status" value="1"/>
</dbReference>
<feature type="domain" description="PAS" evidence="11">
    <location>
        <begin position="1143"/>
        <end position="1189"/>
    </location>
</feature>
<dbReference type="NCBIfam" id="TIGR00254">
    <property type="entry name" value="GGDEF"/>
    <property type="match status" value="1"/>
</dbReference>
<dbReference type="Gene3D" id="3.20.20.450">
    <property type="entry name" value="EAL domain"/>
    <property type="match status" value="1"/>
</dbReference>
<dbReference type="SMART" id="SM00052">
    <property type="entry name" value="EAL"/>
    <property type="match status" value="1"/>
</dbReference>
<dbReference type="PROSITE" id="PS50887">
    <property type="entry name" value="GGDEF"/>
    <property type="match status" value="1"/>
</dbReference>
<feature type="transmembrane region" description="Helical" evidence="10">
    <location>
        <begin position="190"/>
        <end position="211"/>
    </location>
</feature>
<feature type="domain" description="PAC" evidence="12">
    <location>
        <begin position="928"/>
        <end position="980"/>
    </location>
</feature>
<feature type="domain" description="PAC" evidence="12">
    <location>
        <begin position="799"/>
        <end position="851"/>
    </location>
</feature>
<evidence type="ECO:0000256" key="9">
    <source>
        <dbReference type="ARBA" id="ARBA00051114"/>
    </source>
</evidence>
<feature type="transmembrane region" description="Helical" evidence="10">
    <location>
        <begin position="80"/>
        <end position="102"/>
    </location>
</feature>
<dbReference type="EC" id="3.1.4.52" evidence="3"/>
<dbReference type="InterPro" id="IPR043128">
    <property type="entry name" value="Rev_trsase/Diguanyl_cyclase"/>
</dbReference>
<dbReference type="InterPro" id="IPR029016">
    <property type="entry name" value="GAF-like_dom_sf"/>
</dbReference>
<dbReference type="PROSITE" id="PS50839">
    <property type="entry name" value="CHASE"/>
    <property type="match status" value="1"/>
</dbReference>
<evidence type="ECO:0000256" key="8">
    <source>
        <dbReference type="ARBA" id="ARBA00023136"/>
    </source>
</evidence>
<evidence type="ECO:0000256" key="1">
    <source>
        <dbReference type="ARBA" id="ARBA00001946"/>
    </source>
</evidence>
<comment type="catalytic activity">
    <reaction evidence="9">
        <text>3',3'-c-di-GMP + H2O = 5'-phosphoguanylyl(3'-&gt;5')guanosine + H(+)</text>
        <dbReference type="Rhea" id="RHEA:24902"/>
        <dbReference type="ChEBI" id="CHEBI:15377"/>
        <dbReference type="ChEBI" id="CHEBI:15378"/>
        <dbReference type="ChEBI" id="CHEBI:58754"/>
        <dbReference type="ChEBI" id="CHEBI:58805"/>
        <dbReference type="EC" id="3.1.4.52"/>
    </reaction>
    <physiologicalReaction direction="left-to-right" evidence="9">
        <dbReference type="Rhea" id="RHEA:24903"/>
    </physiologicalReaction>
</comment>
<dbReference type="RefSeq" id="WP_005373740.1">
    <property type="nucleotide sequence ID" value="NZ_CM001475.1"/>
</dbReference>
<keyword evidence="5" id="KW-0973">c-di-GMP</keyword>
<dbReference type="InterPro" id="IPR000700">
    <property type="entry name" value="PAS-assoc_C"/>
</dbReference>
<evidence type="ECO:0000256" key="2">
    <source>
        <dbReference type="ARBA" id="ARBA00004651"/>
    </source>
</evidence>
<dbReference type="Pfam" id="PF13185">
    <property type="entry name" value="GAF_2"/>
    <property type="match status" value="2"/>
</dbReference>
<dbReference type="FunFam" id="3.30.70.270:FF:000001">
    <property type="entry name" value="Diguanylate cyclase domain protein"/>
    <property type="match status" value="1"/>
</dbReference>
<dbReference type="Pfam" id="PF03924">
    <property type="entry name" value="CHASE"/>
    <property type="match status" value="1"/>
</dbReference>
<feature type="domain" description="EAL" evidence="14">
    <location>
        <begin position="1443"/>
        <end position="1697"/>
    </location>
</feature>
<dbReference type="SMART" id="SM01079">
    <property type="entry name" value="CHASE"/>
    <property type="match status" value="1"/>
</dbReference>
<feature type="domain" description="PAC" evidence="12">
    <location>
        <begin position="1216"/>
        <end position="1268"/>
    </location>
</feature>
<dbReference type="STRING" id="686340.Metal_3173"/>
<dbReference type="PANTHER" id="PTHR44757">
    <property type="entry name" value="DIGUANYLATE CYCLASE DGCP"/>
    <property type="match status" value="1"/>
</dbReference>
<feature type="transmembrane region" description="Helical" evidence="10">
    <location>
        <begin position="122"/>
        <end position="145"/>
    </location>
</feature>
<dbReference type="GO" id="GO:0007165">
    <property type="term" value="P:signal transduction"/>
    <property type="evidence" value="ECO:0007669"/>
    <property type="project" value="UniProtKB-ARBA"/>
</dbReference>
<organism evidence="16 17">
    <name type="scientific">Methylomicrobium album BG8</name>
    <dbReference type="NCBI Taxonomy" id="686340"/>
    <lineage>
        <taxon>Bacteria</taxon>
        <taxon>Pseudomonadati</taxon>
        <taxon>Pseudomonadota</taxon>
        <taxon>Gammaproteobacteria</taxon>
        <taxon>Methylococcales</taxon>
        <taxon>Methylococcaceae</taxon>
        <taxon>Methylomicrobium</taxon>
    </lineage>
</organism>
<dbReference type="Pfam" id="PF05231">
    <property type="entry name" value="MASE1"/>
    <property type="match status" value="1"/>
</dbReference>
<dbReference type="InterPro" id="IPR001633">
    <property type="entry name" value="EAL_dom"/>
</dbReference>
<dbReference type="PROSITE" id="PS50112">
    <property type="entry name" value="PAS"/>
    <property type="match status" value="3"/>
</dbReference>
<dbReference type="eggNOG" id="COG5001">
    <property type="taxonomic scope" value="Bacteria"/>
</dbReference>
<dbReference type="CDD" id="cd01949">
    <property type="entry name" value="GGDEF"/>
    <property type="match status" value="1"/>
</dbReference>
<evidence type="ECO:0000256" key="10">
    <source>
        <dbReference type="SAM" id="Phobius"/>
    </source>
</evidence>
<comment type="cofactor">
    <cofactor evidence="1">
        <name>Mg(2+)</name>
        <dbReference type="ChEBI" id="CHEBI:18420"/>
    </cofactor>
</comment>
<dbReference type="Gene3D" id="3.30.450.20">
    <property type="entry name" value="PAS domain"/>
    <property type="match status" value="3"/>
</dbReference>
<dbReference type="Gene3D" id="3.30.450.40">
    <property type="match status" value="2"/>
</dbReference>
<evidence type="ECO:0000259" key="12">
    <source>
        <dbReference type="PROSITE" id="PS50113"/>
    </source>
</evidence>
<evidence type="ECO:0000256" key="3">
    <source>
        <dbReference type="ARBA" id="ARBA00012282"/>
    </source>
</evidence>
<keyword evidence="7 10" id="KW-1133">Transmembrane helix</keyword>
<comment type="subcellular location">
    <subcellularLocation>
        <location evidence="2">Cell membrane</location>
        <topology evidence="2">Multi-pass membrane protein</topology>
    </subcellularLocation>
</comment>
<dbReference type="Gene3D" id="3.30.450.350">
    <property type="entry name" value="CHASE domain"/>
    <property type="match status" value="1"/>
</dbReference>
<dbReference type="InterPro" id="IPR007895">
    <property type="entry name" value="MASE1"/>
</dbReference>
<dbReference type="InterPro" id="IPR013656">
    <property type="entry name" value="PAS_4"/>
</dbReference>
<dbReference type="PROSITE" id="PS50883">
    <property type="entry name" value="EAL"/>
    <property type="match status" value="1"/>
</dbReference>
<dbReference type="InterPro" id="IPR052155">
    <property type="entry name" value="Biofilm_reg_signaling"/>
</dbReference>
<dbReference type="SUPFAM" id="SSF55073">
    <property type="entry name" value="Nucleotide cyclase"/>
    <property type="match status" value="1"/>
</dbReference>
<dbReference type="InterPro" id="IPR013655">
    <property type="entry name" value="PAS_fold_3"/>
</dbReference>
<feature type="domain" description="CHASE" evidence="13">
    <location>
        <begin position="254"/>
        <end position="472"/>
    </location>
</feature>
<evidence type="ECO:0000313" key="17">
    <source>
        <dbReference type="Proteomes" id="UP000005090"/>
    </source>
</evidence>
<feature type="transmembrane region" description="Helical" evidence="10">
    <location>
        <begin position="157"/>
        <end position="178"/>
    </location>
</feature>
<dbReference type="GO" id="GO:0071111">
    <property type="term" value="F:cyclic-guanylate-specific phosphodiesterase activity"/>
    <property type="evidence" value="ECO:0007669"/>
    <property type="project" value="UniProtKB-EC"/>
</dbReference>
<dbReference type="SUPFAM" id="SSF141868">
    <property type="entry name" value="EAL domain-like"/>
    <property type="match status" value="1"/>
</dbReference>
<evidence type="ECO:0000313" key="16">
    <source>
        <dbReference type="EMBL" id="EIC30847.1"/>
    </source>
</evidence>
<dbReference type="SUPFAM" id="SSF55781">
    <property type="entry name" value="GAF domain-like"/>
    <property type="match status" value="2"/>
</dbReference>
<feature type="domain" description="PAS" evidence="11">
    <location>
        <begin position="852"/>
        <end position="924"/>
    </location>
</feature>
<dbReference type="InterPro" id="IPR003018">
    <property type="entry name" value="GAF"/>
</dbReference>
<dbReference type="InterPro" id="IPR029787">
    <property type="entry name" value="Nucleotide_cyclase"/>
</dbReference>
<dbReference type="GO" id="GO:0071732">
    <property type="term" value="P:cellular response to nitric oxide"/>
    <property type="evidence" value="ECO:0007669"/>
    <property type="project" value="UniProtKB-ARBA"/>
</dbReference>
<feature type="domain" description="PAS" evidence="11">
    <location>
        <begin position="726"/>
        <end position="797"/>
    </location>
</feature>
<protein>
    <recommendedName>
        <fullName evidence="3">cyclic-guanylate-specific phosphodiesterase</fullName>
        <ecNumber evidence="3">3.1.4.52</ecNumber>
    </recommendedName>
</protein>
<dbReference type="SMART" id="SM00091">
    <property type="entry name" value="PAS"/>
    <property type="match status" value="3"/>
</dbReference>
<evidence type="ECO:0000259" key="11">
    <source>
        <dbReference type="PROSITE" id="PS50112"/>
    </source>
</evidence>
<dbReference type="InterPro" id="IPR006189">
    <property type="entry name" value="CHASE_dom"/>
</dbReference>
<dbReference type="SMART" id="SM00065">
    <property type="entry name" value="GAF"/>
    <property type="match status" value="2"/>
</dbReference>
<dbReference type="PROSITE" id="PS50113">
    <property type="entry name" value="PAC"/>
    <property type="match status" value="3"/>
</dbReference>
<name>H8GNU1_METAL</name>
<feature type="transmembrane region" description="Helical" evidence="10">
    <location>
        <begin position="7"/>
        <end position="27"/>
    </location>
</feature>
<evidence type="ECO:0000256" key="7">
    <source>
        <dbReference type="ARBA" id="ARBA00022989"/>
    </source>
</evidence>
<dbReference type="InterPro" id="IPR035965">
    <property type="entry name" value="PAS-like_dom_sf"/>
</dbReference>
<keyword evidence="8 10" id="KW-0472">Membrane</keyword>
<dbReference type="InterPro" id="IPR000160">
    <property type="entry name" value="GGDEF_dom"/>
</dbReference>
<gene>
    <name evidence="16" type="ORF">Metal_3173</name>
</gene>
<dbReference type="Pfam" id="PF00990">
    <property type="entry name" value="GGDEF"/>
    <property type="match status" value="1"/>
</dbReference>
<dbReference type="InterPro" id="IPR042240">
    <property type="entry name" value="CHASE_sf"/>
</dbReference>
<dbReference type="SMART" id="SM00267">
    <property type="entry name" value="GGDEF"/>
    <property type="match status" value="1"/>
</dbReference>
<evidence type="ECO:0000259" key="14">
    <source>
        <dbReference type="PROSITE" id="PS50883"/>
    </source>
</evidence>
<dbReference type="SUPFAM" id="SSF55785">
    <property type="entry name" value="PYP-like sensor domain (PAS domain)"/>
    <property type="match status" value="3"/>
</dbReference>
<proteinExistence type="predicted"/>
<keyword evidence="4" id="KW-1003">Cell membrane</keyword>
<dbReference type="EMBL" id="CM001475">
    <property type="protein sequence ID" value="EIC30847.1"/>
    <property type="molecule type" value="Genomic_DNA"/>
</dbReference>
<dbReference type="Proteomes" id="UP000005090">
    <property type="component" value="Chromosome"/>
</dbReference>
<dbReference type="InterPro" id="IPR001610">
    <property type="entry name" value="PAC"/>
</dbReference>
<dbReference type="InterPro" id="IPR000014">
    <property type="entry name" value="PAS"/>
</dbReference>
<evidence type="ECO:0000256" key="5">
    <source>
        <dbReference type="ARBA" id="ARBA00022636"/>
    </source>
</evidence>
<dbReference type="FunFam" id="3.20.20.450:FF:000001">
    <property type="entry name" value="Cyclic di-GMP phosphodiesterase yahA"/>
    <property type="match status" value="1"/>
</dbReference>
<dbReference type="CDD" id="cd01948">
    <property type="entry name" value="EAL"/>
    <property type="match status" value="1"/>
</dbReference>
<dbReference type="CDD" id="cd00130">
    <property type="entry name" value="PAS"/>
    <property type="match status" value="3"/>
</dbReference>
<dbReference type="Gene3D" id="3.30.70.270">
    <property type="match status" value="1"/>
</dbReference>
<dbReference type="SMART" id="SM00086">
    <property type="entry name" value="PAC"/>
    <property type="match status" value="3"/>
</dbReference>
<reference evidence="16 17" key="1">
    <citation type="journal article" date="2013" name="Genome Announc.">
        <title>Genome Sequence of the Obligate Gammaproteobacterial Methanotroph Methylomicrobium album Strain BG8.</title>
        <authorList>
            <person name="Kits K.D."/>
            <person name="Kalyuzhnaya M.G."/>
            <person name="Klotz M.G."/>
            <person name="Jetten M.S."/>
            <person name="Op den Camp H.J."/>
            <person name="Vuilleumier S."/>
            <person name="Bringel F."/>
            <person name="Dispirito A.A."/>
            <person name="Murrell J.C."/>
            <person name="Bruce D."/>
            <person name="Cheng J.F."/>
            <person name="Copeland A."/>
            <person name="Goodwin L."/>
            <person name="Hauser L."/>
            <person name="Lajus A."/>
            <person name="Land M.L."/>
            <person name="Lapidus A."/>
            <person name="Lucas S."/>
            <person name="Medigue C."/>
            <person name="Pitluck S."/>
            <person name="Woyke T."/>
            <person name="Zeytun A."/>
            <person name="Stein L.Y."/>
        </authorList>
    </citation>
    <scope>NUCLEOTIDE SEQUENCE [LARGE SCALE GENOMIC DNA]</scope>
    <source>
        <strain evidence="16 17">BG8</strain>
    </source>
</reference>
<dbReference type="GO" id="GO:0005886">
    <property type="term" value="C:plasma membrane"/>
    <property type="evidence" value="ECO:0007669"/>
    <property type="project" value="UniProtKB-SubCell"/>
</dbReference>